<evidence type="ECO:0000313" key="1">
    <source>
        <dbReference type="EMBL" id="DAF63588.1"/>
    </source>
</evidence>
<proteinExistence type="predicted"/>
<accession>A0A8S5TJT5</accession>
<name>A0A8S5TJT5_9CAUD</name>
<sequence>MFSKRYLVNIKSRAQALVSFPLIVKEYYGFFKSDLTFN</sequence>
<reference evidence="1" key="1">
    <citation type="journal article" date="2021" name="Proc. Natl. Acad. Sci. U.S.A.">
        <title>A Catalog of Tens of Thousands of Viruses from Human Metagenomes Reveals Hidden Associations with Chronic Diseases.</title>
        <authorList>
            <person name="Tisza M.J."/>
            <person name="Buck C.B."/>
        </authorList>
    </citation>
    <scope>NUCLEOTIDE SEQUENCE</scope>
    <source>
        <strain evidence="1">CtwQT14</strain>
    </source>
</reference>
<dbReference type="EMBL" id="BK032842">
    <property type="protein sequence ID" value="DAF63588.1"/>
    <property type="molecule type" value="Genomic_DNA"/>
</dbReference>
<protein>
    <submittedName>
        <fullName evidence="1">Uncharacterized protein</fullName>
    </submittedName>
</protein>
<organism evidence="1">
    <name type="scientific">Siphoviridae sp. ctwQT14</name>
    <dbReference type="NCBI Taxonomy" id="2827971"/>
    <lineage>
        <taxon>Viruses</taxon>
        <taxon>Duplodnaviria</taxon>
        <taxon>Heunggongvirae</taxon>
        <taxon>Uroviricota</taxon>
        <taxon>Caudoviricetes</taxon>
    </lineage>
</organism>